<sequence length="103" mass="11800">MPMTDHAELRRLAEQASYFDITTDWMFKPVIAFQKASDPKIVLALLDEIDRLKSENDALRKDAARYRALRQEGRGVVVVRDRVSHLFENKLDAAIDAIIEGDK</sequence>
<name>A0A0U3CKD0_9CAUD</name>
<gene>
    <name evidence="2" type="ORF">SM1_061</name>
</gene>
<evidence type="ECO:0000313" key="3">
    <source>
        <dbReference type="Proteomes" id="UP000224832"/>
    </source>
</evidence>
<organism evidence="2 3">
    <name type="scientific">Pseudomonas phage SM1</name>
    <dbReference type="NCBI Taxonomy" id="1772332"/>
    <lineage>
        <taxon>Viruses</taxon>
        <taxon>Duplodnaviria</taxon>
        <taxon>Heunggongvirae</taxon>
        <taxon>Uroviricota</taxon>
        <taxon>Caudoviricetes</taxon>
        <taxon>Samunavirus</taxon>
        <taxon>Samunavirus SM1</taxon>
    </lineage>
</organism>
<feature type="coiled-coil region" evidence="1">
    <location>
        <begin position="42"/>
        <end position="69"/>
    </location>
</feature>
<keyword evidence="1" id="KW-0175">Coiled coil</keyword>
<accession>A0A0U3CKD0</accession>
<evidence type="ECO:0000313" key="2">
    <source>
        <dbReference type="EMBL" id="ALT58054.1"/>
    </source>
</evidence>
<dbReference type="EMBL" id="KU245542">
    <property type="protein sequence ID" value="ALT58054.1"/>
    <property type="molecule type" value="Genomic_DNA"/>
</dbReference>
<protein>
    <submittedName>
        <fullName evidence="2">Uncharacterized protein</fullName>
    </submittedName>
</protein>
<keyword evidence="3" id="KW-1185">Reference proteome</keyword>
<proteinExistence type="predicted"/>
<dbReference type="Proteomes" id="UP000224832">
    <property type="component" value="Segment"/>
</dbReference>
<reference evidence="2 3" key="1">
    <citation type="submission" date="2015-12" db="EMBL/GenBank/DDBJ databases">
        <title>In silico genomic study of Pseudomonas phage SM1.</title>
        <authorList>
            <person name="Zawawi N.A.M."/>
            <person name="Mat-Arip Y."/>
            <person name="Wan-Jauhari W.K."/>
            <person name="Fauzi A.A."/>
            <person name="Yee F.J."/>
        </authorList>
    </citation>
    <scope>NUCLEOTIDE SEQUENCE [LARGE SCALE GENOMIC DNA]</scope>
</reference>
<dbReference type="OrthoDB" id="29336at10239"/>
<evidence type="ECO:0000256" key="1">
    <source>
        <dbReference type="SAM" id="Coils"/>
    </source>
</evidence>